<evidence type="ECO:0008006" key="3">
    <source>
        <dbReference type="Google" id="ProtNLM"/>
    </source>
</evidence>
<dbReference type="InterPro" id="IPR035994">
    <property type="entry name" value="Nucleoside_phosphorylase_sf"/>
</dbReference>
<proteinExistence type="predicted"/>
<dbReference type="EMBL" id="JBFXLS010000083">
    <property type="protein sequence ID" value="KAL2818501.1"/>
    <property type="molecule type" value="Genomic_DNA"/>
</dbReference>
<organism evidence="1 2">
    <name type="scientific">Aspergillus cavernicola</name>
    <dbReference type="NCBI Taxonomy" id="176166"/>
    <lineage>
        <taxon>Eukaryota</taxon>
        <taxon>Fungi</taxon>
        <taxon>Dikarya</taxon>
        <taxon>Ascomycota</taxon>
        <taxon>Pezizomycotina</taxon>
        <taxon>Eurotiomycetes</taxon>
        <taxon>Eurotiomycetidae</taxon>
        <taxon>Eurotiales</taxon>
        <taxon>Aspergillaceae</taxon>
        <taxon>Aspergillus</taxon>
        <taxon>Aspergillus subgen. Nidulantes</taxon>
    </lineage>
</organism>
<gene>
    <name evidence="1" type="ORF">BDW59DRAFT_151993</name>
</gene>
<name>A0ABR4HSW3_9EURO</name>
<accession>A0ABR4HSW3</accession>
<dbReference type="InterPro" id="IPR053137">
    <property type="entry name" value="NLR-like"/>
</dbReference>
<protein>
    <recommendedName>
        <fullName evidence="3">Nucleoside phosphorylase domain-containing protein</fullName>
    </recommendedName>
</protein>
<sequence length="196" mass="21830">MPHHRNDEYHVAWIYGTTIEAAASRLMFDVTHDEFMDSRSRNIFTLGSLGGHKVVMVSLDGVGTKKQAGVAICEILCSFPNVWQGLVVGVGVPDLHGDNVCDIRLGDVVVRSEGAVVLNRFGTFDTIETWNRRPKSMLTGLEVLKEIHKLHGSQITTLVDKDFEKYPRMIETDSTDLILPPIFLPPTSPTHPPLRL</sequence>
<keyword evidence="2" id="KW-1185">Reference proteome</keyword>
<evidence type="ECO:0000313" key="2">
    <source>
        <dbReference type="Proteomes" id="UP001610335"/>
    </source>
</evidence>
<dbReference type="Gene3D" id="3.40.50.1580">
    <property type="entry name" value="Nucleoside phosphorylase domain"/>
    <property type="match status" value="1"/>
</dbReference>
<dbReference type="Proteomes" id="UP001610335">
    <property type="component" value="Unassembled WGS sequence"/>
</dbReference>
<evidence type="ECO:0000313" key="1">
    <source>
        <dbReference type="EMBL" id="KAL2818501.1"/>
    </source>
</evidence>
<reference evidence="1 2" key="1">
    <citation type="submission" date="2024-07" db="EMBL/GenBank/DDBJ databases">
        <title>Section-level genome sequencing and comparative genomics of Aspergillus sections Usti and Cavernicolus.</title>
        <authorList>
            <consortium name="Lawrence Berkeley National Laboratory"/>
            <person name="Nybo J.L."/>
            <person name="Vesth T.C."/>
            <person name="Theobald S."/>
            <person name="Frisvad J.C."/>
            <person name="Larsen T.O."/>
            <person name="Kjaerboelling I."/>
            <person name="Rothschild-Mancinelli K."/>
            <person name="Lyhne E.K."/>
            <person name="Kogle M.E."/>
            <person name="Barry K."/>
            <person name="Clum A."/>
            <person name="Na H."/>
            <person name="Ledsgaard L."/>
            <person name="Lin J."/>
            <person name="Lipzen A."/>
            <person name="Kuo A."/>
            <person name="Riley R."/>
            <person name="Mondo S."/>
            <person name="LaButti K."/>
            <person name="Haridas S."/>
            <person name="Pangalinan J."/>
            <person name="Salamov A.A."/>
            <person name="Simmons B.A."/>
            <person name="Magnuson J.K."/>
            <person name="Chen J."/>
            <person name="Drula E."/>
            <person name="Henrissat B."/>
            <person name="Wiebenga A."/>
            <person name="Lubbers R.J."/>
            <person name="Gomes A.C."/>
            <person name="Makela M.R."/>
            <person name="Stajich J."/>
            <person name="Grigoriev I.V."/>
            <person name="Mortensen U.H."/>
            <person name="De vries R.P."/>
            <person name="Baker S.E."/>
            <person name="Andersen M.R."/>
        </authorList>
    </citation>
    <scope>NUCLEOTIDE SEQUENCE [LARGE SCALE GENOMIC DNA]</scope>
    <source>
        <strain evidence="1 2">CBS 600.67</strain>
    </source>
</reference>
<dbReference type="PANTHER" id="PTHR46082">
    <property type="entry name" value="ATP/GTP-BINDING PROTEIN-RELATED"/>
    <property type="match status" value="1"/>
</dbReference>
<comment type="caution">
    <text evidence="1">The sequence shown here is derived from an EMBL/GenBank/DDBJ whole genome shotgun (WGS) entry which is preliminary data.</text>
</comment>
<dbReference type="PANTHER" id="PTHR46082:SF6">
    <property type="entry name" value="AAA+ ATPASE DOMAIN-CONTAINING PROTEIN-RELATED"/>
    <property type="match status" value="1"/>
</dbReference>
<dbReference type="SUPFAM" id="SSF53167">
    <property type="entry name" value="Purine and uridine phosphorylases"/>
    <property type="match status" value="1"/>
</dbReference>